<dbReference type="AlphaFoldDB" id="A0A0K1PST3"/>
<name>A0A0K1PST3_9BACT</name>
<evidence type="ECO:0000313" key="2">
    <source>
        <dbReference type="Proteomes" id="UP000064967"/>
    </source>
</evidence>
<gene>
    <name evidence="1" type="ORF">AKJ09_02848</name>
</gene>
<keyword evidence="2" id="KW-1185">Reference proteome</keyword>
<dbReference type="EMBL" id="CP012333">
    <property type="protein sequence ID" value="AKU96184.1"/>
    <property type="molecule type" value="Genomic_DNA"/>
</dbReference>
<organism evidence="1 2">
    <name type="scientific">Labilithrix luteola</name>
    <dbReference type="NCBI Taxonomy" id="1391654"/>
    <lineage>
        <taxon>Bacteria</taxon>
        <taxon>Pseudomonadati</taxon>
        <taxon>Myxococcota</taxon>
        <taxon>Polyangia</taxon>
        <taxon>Polyangiales</taxon>
        <taxon>Labilitrichaceae</taxon>
        <taxon>Labilithrix</taxon>
    </lineage>
</organism>
<protein>
    <submittedName>
        <fullName evidence="1">Uncharacterized protein</fullName>
    </submittedName>
</protein>
<dbReference type="STRING" id="1391654.AKJ09_02848"/>
<accession>A0A0K1PST3</accession>
<reference evidence="1 2" key="1">
    <citation type="submission" date="2015-08" db="EMBL/GenBank/DDBJ databases">
        <authorList>
            <person name="Babu N.S."/>
            <person name="Beckwith C.J."/>
            <person name="Beseler K.G."/>
            <person name="Brison A."/>
            <person name="Carone J.V."/>
            <person name="Caskin T.P."/>
            <person name="Diamond M."/>
            <person name="Durham M.E."/>
            <person name="Foxe J.M."/>
            <person name="Go M."/>
            <person name="Henderson B.A."/>
            <person name="Jones I.B."/>
            <person name="McGettigan J.A."/>
            <person name="Micheletti S.J."/>
            <person name="Nasrallah M.E."/>
            <person name="Ortiz D."/>
            <person name="Piller C.R."/>
            <person name="Privatt S.R."/>
            <person name="Schneider S.L."/>
            <person name="Sharp S."/>
            <person name="Smith T.C."/>
            <person name="Stanton J.D."/>
            <person name="Ullery H.E."/>
            <person name="Wilson R.J."/>
            <person name="Serrano M.G."/>
            <person name="Buck G."/>
            <person name="Lee V."/>
            <person name="Wang Y."/>
            <person name="Carvalho R."/>
            <person name="Voegtly L."/>
            <person name="Shi R."/>
            <person name="Duckworth R."/>
            <person name="Johnson A."/>
            <person name="Loviza R."/>
            <person name="Walstead R."/>
            <person name="Shah Z."/>
            <person name="Kiflezghi M."/>
            <person name="Wade K."/>
            <person name="Ball S.L."/>
            <person name="Bradley K.W."/>
            <person name="Asai D.J."/>
            <person name="Bowman C.A."/>
            <person name="Russell D.A."/>
            <person name="Pope W.H."/>
            <person name="Jacobs-Sera D."/>
            <person name="Hendrix R.W."/>
            <person name="Hatfull G.F."/>
        </authorList>
    </citation>
    <scope>NUCLEOTIDE SEQUENCE [LARGE SCALE GENOMIC DNA]</scope>
    <source>
        <strain evidence="1 2">DSM 27648</strain>
    </source>
</reference>
<proteinExistence type="predicted"/>
<dbReference type="Proteomes" id="UP000064967">
    <property type="component" value="Chromosome"/>
</dbReference>
<evidence type="ECO:0000313" key="1">
    <source>
        <dbReference type="EMBL" id="AKU96184.1"/>
    </source>
</evidence>
<sequence length="37" mass="4052">MPKAPTERRAAGFKNSAQKIKVIEARRTGVADWPGRG</sequence>
<dbReference type="KEGG" id="llu:AKJ09_02848"/>